<dbReference type="Proteomes" id="UP001057877">
    <property type="component" value="Chromosome"/>
</dbReference>
<dbReference type="EMBL" id="CP091430">
    <property type="protein sequence ID" value="UVI31197.1"/>
    <property type="molecule type" value="Genomic_DNA"/>
</dbReference>
<keyword evidence="3" id="KW-1185">Reference proteome</keyword>
<dbReference type="Pfam" id="PF18066">
    <property type="entry name" value="Phage_ABA_S"/>
    <property type="match status" value="1"/>
</dbReference>
<dbReference type="RefSeq" id="WP_258387261.1">
    <property type="nucleotide sequence ID" value="NZ_CP091430.1"/>
</dbReference>
<accession>A0ABY5SEK4</accession>
<evidence type="ECO:0000313" key="3">
    <source>
        <dbReference type="Proteomes" id="UP001057877"/>
    </source>
</evidence>
<gene>
    <name evidence="2" type="ORF">L1F29_04965</name>
</gene>
<dbReference type="InterPro" id="IPR041270">
    <property type="entry name" value="Phage_ABA_S"/>
</dbReference>
<dbReference type="Gene3D" id="3.30.2120.10">
    <property type="entry name" value="Bacillus phage protein-like"/>
    <property type="match status" value="1"/>
</dbReference>
<organism evidence="2 3">
    <name type="scientific">Paenibacillus spongiae</name>
    <dbReference type="NCBI Taxonomy" id="2909671"/>
    <lineage>
        <taxon>Bacteria</taxon>
        <taxon>Bacillati</taxon>
        <taxon>Bacillota</taxon>
        <taxon>Bacilli</taxon>
        <taxon>Bacillales</taxon>
        <taxon>Paenibacillaceae</taxon>
        <taxon>Paenibacillus</taxon>
    </lineage>
</organism>
<evidence type="ECO:0000313" key="2">
    <source>
        <dbReference type="EMBL" id="UVI31197.1"/>
    </source>
</evidence>
<feature type="domain" description="Phage ABA sandwich" evidence="1">
    <location>
        <begin position="18"/>
        <end position="115"/>
    </location>
</feature>
<evidence type="ECO:0000259" key="1">
    <source>
        <dbReference type="Pfam" id="PF18066"/>
    </source>
</evidence>
<dbReference type="InterPro" id="IPR028985">
    <property type="entry name" value="Bacillus_phage_prot-like"/>
</dbReference>
<protein>
    <recommendedName>
        <fullName evidence="1">Phage ABA sandwich domain-containing protein</fullName>
    </recommendedName>
</protein>
<reference evidence="2" key="1">
    <citation type="submission" date="2022-01" db="EMBL/GenBank/DDBJ databases">
        <title>Paenibacillus spongiae sp. nov., isolated from marine sponge.</title>
        <authorList>
            <person name="Li Z."/>
            <person name="Zhang M."/>
        </authorList>
    </citation>
    <scope>NUCLEOTIDE SEQUENCE</scope>
    <source>
        <strain evidence="2">PHS-Z3</strain>
    </source>
</reference>
<name>A0ABY5SEK4_9BACL</name>
<sequence>MTREEILAMTPGRELDALVAEKVMMWTKDTDGSYWLVDTYSIRTWEQTSYPGFQPSTDIAAAWEVLERFPTHQITKMHDIKLPWNEESIYKAIVKANKYIAYGKTAPLAICRAALLFALNGEESV</sequence>
<proteinExistence type="predicted"/>